<protein>
    <submittedName>
        <fullName evidence="1">Uncharacterized protein</fullName>
    </submittedName>
</protein>
<keyword evidence="2" id="KW-1185">Reference proteome</keyword>
<dbReference type="HOGENOM" id="CLU_2344057_0_0_9"/>
<organism evidence="1 2">
    <name type="scientific">Paenibacillus graminis</name>
    <dbReference type="NCBI Taxonomy" id="189425"/>
    <lineage>
        <taxon>Bacteria</taxon>
        <taxon>Bacillati</taxon>
        <taxon>Bacillota</taxon>
        <taxon>Bacilli</taxon>
        <taxon>Bacillales</taxon>
        <taxon>Paenibacillaceae</taxon>
        <taxon>Paenibacillus</taxon>
    </lineage>
</organism>
<dbReference type="AlphaFoldDB" id="A0A089M050"/>
<dbReference type="eggNOG" id="ENOG502ZFAJ">
    <property type="taxonomic scope" value="Bacteria"/>
</dbReference>
<dbReference type="Proteomes" id="UP000029500">
    <property type="component" value="Chromosome"/>
</dbReference>
<dbReference type="EMBL" id="CP009287">
    <property type="protein sequence ID" value="AIQ67151.1"/>
    <property type="molecule type" value="Genomic_DNA"/>
</dbReference>
<proteinExistence type="predicted"/>
<dbReference type="RefSeq" id="WP_025703457.1">
    <property type="nucleotide sequence ID" value="NZ_CP009287.1"/>
</dbReference>
<evidence type="ECO:0000313" key="2">
    <source>
        <dbReference type="Proteomes" id="UP000029500"/>
    </source>
</evidence>
<name>A0A089M050_9BACL</name>
<sequence>MEWYTFGQMLIHIRLGQKAATPDGRTVLRTSAGLLWQGGRQDGDYVQIKDYLFSDIWRIYEDEASLKESCGRGIHEQKEREMLMNQYEEQRWNELGIRRARRED</sequence>
<gene>
    <name evidence="1" type="ORF">PGRAT_05525</name>
</gene>
<dbReference type="KEGG" id="pgm:PGRAT_05525"/>
<evidence type="ECO:0000313" key="1">
    <source>
        <dbReference type="EMBL" id="AIQ67151.1"/>
    </source>
</evidence>
<dbReference type="OrthoDB" id="2640017at2"/>
<dbReference type="STRING" id="189425.PGRAT_05525"/>
<reference evidence="1 2" key="1">
    <citation type="submission" date="2014-08" db="EMBL/GenBank/DDBJ databases">
        <title>Comparative genomics of the Paenibacillus odorifer group.</title>
        <authorList>
            <person name="den Bakker H.C."/>
            <person name="Tsai Y.-C."/>
            <person name="Martin N."/>
            <person name="Korlach J."/>
            <person name="Wiedmann M."/>
        </authorList>
    </citation>
    <scope>NUCLEOTIDE SEQUENCE [LARGE SCALE GENOMIC DNA]</scope>
    <source>
        <strain evidence="1 2">DSM 15220</strain>
    </source>
</reference>
<accession>A0A089M050</accession>